<name>A0A9Q0QVK7_9MAGN</name>
<reference evidence="1" key="1">
    <citation type="journal article" date="2023" name="Plant J.">
        <title>The genome of the king protea, Protea cynaroides.</title>
        <authorList>
            <person name="Chang J."/>
            <person name="Duong T.A."/>
            <person name="Schoeman C."/>
            <person name="Ma X."/>
            <person name="Roodt D."/>
            <person name="Barker N."/>
            <person name="Li Z."/>
            <person name="Van de Peer Y."/>
            <person name="Mizrachi E."/>
        </authorList>
    </citation>
    <scope>NUCLEOTIDE SEQUENCE</scope>
    <source>
        <tissue evidence="1">Young leaves</tissue>
    </source>
</reference>
<comment type="caution">
    <text evidence="1">The sequence shown here is derived from an EMBL/GenBank/DDBJ whole genome shotgun (WGS) entry which is preliminary data.</text>
</comment>
<proteinExistence type="predicted"/>
<protein>
    <submittedName>
        <fullName evidence="1">Uncharacterized protein</fullName>
    </submittedName>
</protein>
<dbReference type="AlphaFoldDB" id="A0A9Q0QVK7"/>
<evidence type="ECO:0000313" key="1">
    <source>
        <dbReference type="EMBL" id="KAJ4973705.1"/>
    </source>
</evidence>
<accession>A0A9Q0QVK7</accession>
<dbReference type="OrthoDB" id="10604947at2759"/>
<gene>
    <name evidence="1" type="ORF">NE237_006879</name>
</gene>
<dbReference type="Proteomes" id="UP001141806">
    <property type="component" value="Unassembled WGS sequence"/>
</dbReference>
<evidence type="ECO:0000313" key="2">
    <source>
        <dbReference type="Proteomes" id="UP001141806"/>
    </source>
</evidence>
<sequence>MGLATLCIHVDEASQAMKDSFSRQKSLISVDHFKAMKGSFSRPKGLISVPCFRFSLRKILERARRVDAHTNRVSHYSTVRRVDCSEAKKKSNGHPPYLHSCSPRGFVKSSTYLAQGGRRSAFFGSTKTPTLVFLPPILFDAPCSSCLRLLPI</sequence>
<keyword evidence="2" id="KW-1185">Reference proteome</keyword>
<organism evidence="1 2">
    <name type="scientific">Protea cynaroides</name>
    <dbReference type="NCBI Taxonomy" id="273540"/>
    <lineage>
        <taxon>Eukaryota</taxon>
        <taxon>Viridiplantae</taxon>
        <taxon>Streptophyta</taxon>
        <taxon>Embryophyta</taxon>
        <taxon>Tracheophyta</taxon>
        <taxon>Spermatophyta</taxon>
        <taxon>Magnoliopsida</taxon>
        <taxon>Proteales</taxon>
        <taxon>Proteaceae</taxon>
        <taxon>Protea</taxon>
    </lineage>
</organism>
<dbReference type="EMBL" id="JAMYWD010000004">
    <property type="protein sequence ID" value="KAJ4973705.1"/>
    <property type="molecule type" value="Genomic_DNA"/>
</dbReference>